<sequence length="343" mass="39532">MNYGISPISGGAFPIQLGIHNKIKGYLCDTNIDLGTSGGNVCNYIGLITDYRLNSMERVLKDLNCKMFCQPWTDYSKINIAIGYFSNSLYKSGTGAKKFFRKYIDREILERKELWTGVYNISRKKSCFYSNYTYDRSKVNYNLFNPDIYISDRLSYLNFNLDNISEVSLASASIPGYVPPVYFEGEYLVDGGVFYSSPLSVFPDLIIDTHNKYGQTNMVYVSSYDMQKNCKPVIHQNLVENFRYVTYEMLRSLNNQDRNTGINIVKTISSNHTIHNLEIPDCTENTLSHIGNIQRKCKCSFIEFYPRKELELDISKFCHVDTMSVIDSIRLHGMGCRMFWCES</sequence>
<evidence type="ECO:0000313" key="3">
    <source>
        <dbReference type="EMBL" id="SNW62892.1"/>
    </source>
</evidence>
<evidence type="ECO:0000259" key="2">
    <source>
        <dbReference type="Pfam" id="PF01734"/>
    </source>
</evidence>
<keyword evidence="4" id="KW-1185">Reference proteome</keyword>
<organism evidence="3">
    <name type="scientific">Orpheovirus IHUMI-LCC2</name>
    <dbReference type="NCBI Taxonomy" id="2023057"/>
    <lineage>
        <taxon>Viruses</taxon>
        <taxon>Varidnaviria</taxon>
        <taxon>Bamfordvirae</taxon>
        <taxon>Nucleocytoviricota</taxon>
        <taxon>Megaviricetes</taxon>
        <taxon>Pimascovirales</taxon>
        <taxon>Ocovirineae</taxon>
        <taxon>Orpheoviridae</taxon>
        <taxon>Alphaorpheovirus</taxon>
        <taxon>Alphaorpheovirus massiliense</taxon>
    </lineage>
</organism>
<dbReference type="RefSeq" id="YP_009449194.1">
    <property type="nucleotide sequence ID" value="NC_036594.1"/>
</dbReference>
<dbReference type="Gene3D" id="3.40.1090.10">
    <property type="entry name" value="Cytosolic phospholipase A2 catalytic domain"/>
    <property type="match status" value="1"/>
</dbReference>
<keyword evidence="1" id="KW-0443">Lipid metabolism</keyword>
<proteinExistence type="predicted"/>
<gene>
    <name evidence="3" type="ORF">ORPV_988</name>
</gene>
<evidence type="ECO:0000256" key="1">
    <source>
        <dbReference type="ARBA" id="ARBA00023098"/>
    </source>
</evidence>
<protein>
    <submittedName>
        <fullName evidence="3">Patatin-like phospholipase</fullName>
    </submittedName>
</protein>
<name>A0A2I2L5R8_9VIRU</name>
<dbReference type="KEGG" id="vg:35382836"/>
<dbReference type="Pfam" id="PF01734">
    <property type="entry name" value="Patatin"/>
    <property type="match status" value="1"/>
</dbReference>
<dbReference type="EMBL" id="LT906555">
    <property type="protein sequence ID" value="SNW62892.1"/>
    <property type="molecule type" value="Genomic_DNA"/>
</dbReference>
<dbReference type="InterPro" id="IPR016035">
    <property type="entry name" value="Acyl_Trfase/lysoPLipase"/>
</dbReference>
<evidence type="ECO:0000313" key="4">
    <source>
        <dbReference type="Proteomes" id="UP000236316"/>
    </source>
</evidence>
<dbReference type="InterPro" id="IPR002641">
    <property type="entry name" value="PNPLA_dom"/>
</dbReference>
<dbReference type="Proteomes" id="UP000236316">
    <property type="component" value="Segment"/>
</dbReference>
<dbReference type="GO" id="GO:0006629">
    <property type="term" value="P:lipid metabolic process"/>
    <property type="evidence" value="ECO:0007669"/>
    <property type="project" value="UniProtKB-KW"/>
</dbReference>
<reference evidence="3" key="1">
    <citation type="submission" date="2017-08" db="EMBL/GenBank/DDBJ databases">
        <authorList>
            <consortium name="Urmite Genomes"/>
        </authorList>
    </citation>
    <scope>NUCLEOTIDE SEQUENCE [LARGE SCALE GENOMIC DNA]</scope>
    <source>
        <strain evidence="3">IHUMI-LCC2</strain>
    </source>
</reference>
<accession>A0A2I2L5R8</accession>
<feature type="domain" description="PNPLA" evidence="2">
    <location>
        <begin position="45"/>
        <end position="201"/>
    </location>
</feature>
<dbReference type="GeneID" id="35382836"/>
<dbReference type="SUPFAM" id="SSF52151">
    <property type="entry name" value="FabD/lysophospholipase-like"/>
    <property type="match status" value="1"/>
</dbReference>